<dbReference type="PRINTS" id="PR00379">
    <property type="entry name" value="INTEIN"/>
</dbReference>
<dbReference type="Gene3D" id="3.20.70.20">
    <property type="match status" value="2"/>
</dbReference>
<dbReference type="EC" id="1.17.4.1" evidence="9"/>
<dbReference type="InterPro" id="IPR028992">
    <property type="entry name" value="Hedgehog/Intein_dom"/>
</dbReference>
<dbReference type="Pfam" id="PF13403">
    <property type="entry name" value="Hint_2"/>
    <property type="match status" value="1"/>
</dbReference>
<dbReference type="PROSITE" id="PS51161">
    <property type="entry name" value="ATP_CONE"/>
    <property type="match status" value="1"/>
</dbReference>
<dbReference type="PROSITE" id="PS50819">
    <property type="entry name" value="INTEIN_ENDONUCLEASE"/>
    <property type="match status" value="1"/>
</dbReference>
<dbReference type="GO" id="GO:0005524">
    <property type="term" value="F:ATP binding"/>
    <property type="evidence" value="ECO:0007669"/>
    <property type="project" value="UniProtKB-UniRule"/>
</dbReference>
<dbReference type="InterPro" id="IPR030934">
    <property type="entry name" value="Intein_C"/>
</dbReference>
<keyword evidence="3" id="KW-0068">Autocatalytic cleavage</keyword>
<feature type="domain" description="ATP-cone" evidence="11">
    <location>
        <begin position="4"/>
        <end position="97"/>
    </location>
</feature>
<evidence type="ECO:0000256" key="8">
    <source>
        <dbReference type="PROSITE-ProRule" id="PRU00492"/>
    </source>
</evidence>
<dbReference type="KEGG" id="vg:80543641"/>
<dbReference type="SUPFAM" id="SSF48168">
    <property type="entry name" value="R1 subunit of ribonucleotide reductase, N-terminal domain"/>
    <property type="match status" value="1"/>
</dbReference>
<name>A0A7S7YFA0_9VIRU</name>
<keyword evidence="4 8" id="KW-0067">ATP-binding</keyword>
<protein>
    <recommendedName>
        <fullName evidence="9">Ribonucleoside-diphosphate reductase</fullName>
        <ecNumber evidence="9">1.17.4.1</ecNumber>
    </recommendedName>
</protein>
<sequence>MRGTYVIKRDGQPEPVSFDKITKRLRCLCDMQPALSDAVDPILVTQKVVQGVYNGVHTSQLDDLAAETAVFMSTLEPDYAKLAGRIVVSNLHKDTDGSVLAVFRVLHAYIEPRTGLPAPLVSGGALAVVEKHHDALQEMINYERDYQYSFFGYKTLERSYLLKVDGKIVERPQNMILRVAVGLHGENLERVRETYELMSSLDFTHATPTLFNSATPKPQLSSCFVAGTPVFTTRGVVAIEDVKIGDHVITHTGAAKAVSQLHRNPLGARTLLDLKVSRTPVVTVTGNHRVLALCCPNGKAEWVSVDKLTTNHYIKIPKRGASTCSAGPWIVDVEKIFASVAQSLEESTGAPWFQWKVKKDGRLHAATVRNLERQFGYQQVAFKKDHNNPLNAEWSIGPDEAMAIGMWFGDGSITHARSGRPGRPRRPRNVTLACHEKNADLHAFWSETMQRMTGLVPTIHKDKHGMVNVIFNSTVLAEVFHSLFRSGFANKRLHPEMFEWPEELAKAFVIGLVSTDGCLSKQGSMTVDLSNHALLTDVFQLLRSFGLEASLHLKGIQKGGTRPHGTLFLPQGWIQPDQLFKTYDDDRLSKRKRRSYDERHIRVAIHQGDSTFLRVKSITPSSHERSEFVYTLGVEDDHSYAVQGLLVENCFLLNMKEDSIDGIYDTLKQCALVSKSAGGVGVAVHKIRASHSYIRGTNGSSNGLVPMLRVYNDTARYVDQGARPLWSTLQA</sequence>
<dbReference type="Pfam" id="PF02867">
    <property type="entry name" value="Ribonuc_red_lgC"/>
    <property type="match status" value="1"/>
</dbReference>
<accession>A0A7S7YFA0</accession>
<keyword evidence="2 8" id="KW-0547">Nucleotide-binding</keyword>
<evidence type="ECO:0000259" key="10">
    <source>
        <dbReference type="PROSITE" id="PS50819"/>
    </source>
</evidence>
<dbReference type="PROSITE" id="PS50818">
    <property type="entry name" value="INTEIN_C_TER"/>
    <property type="match status" value="1"/>
</dbReference>
<keyword evidence="6 9" id="KW-0560">Oxidoreductase</keyword>
<dbReference type="SUPFAM" id="SSF51294">
    <property type="entry name" value="Hedgehog/intein (Hint) domain"/>
    <property type="match status" value="1"/>
</dbReference>
<evidence type="ECO:0000259" key="11">
    <source>
        <dbReference type="PROSITE" id="PS51161"/>
    </source>
</evidence>
<dbReference type="Pfam" id="PF00317">
    <property type="entry name" value="Ribonuc_red_lgN"/>
    <property type="match status" value="1"/>
</dbReference>
<evidence type="ECO:0000313" key="12">
    <source>
        <dbReference type="EMBL" id="QPB44445.1"/>
    </source>
</evidence>
<dbReference type="InterPro" id="IPR006142">
    <property type="entry name" value="INTEIN"/>
</dbReference>
<keyword evidence="13" id="KW-1185">Reference proteome</keyword>
<dbReference type="GO" id="GO:0009263">
    <property type="term" value="P:deoxyribonucleotide biosynthetic process"/>
    <property type="evidence" value="ECO:0007669"/>
    <property type="project" value="UniProtKB-KW"/>
</dbReference>
<dbReference type="SUPFAM" id="SSF51998">
    <property type="entry name" value="PFL-like glycyl radical enzymes"/>
    <property type="match status" value="1"/>
</dbReference>
<dbReference type="SMART" id="SM00306">
    <property type="entry name" value="HintN"/>
    <property type="match status" value="1"/>
</dbReference>
<keyword evidence="7 9" id="KW-0215">Deoxyribonucleotide synthesis</keyword>
<dbReference type="InterPro" id="IPR003587">
    <property type="entry name" value="Hint_dom_N"/>
</dbReference>
<dbReference type="UniPathway" id="UPA00326"/>
<dbReference type="EMBL" id="MW018138">
    <property type="protein sequence ID" value="QPB44445.1"/>
    <property type="molecule type" value="Genomic_DNA"/>
</dbReference>
<dbReference type="InterPro" id="IPR006141">
    <property type="entry name" value="Intein_N"/>
</dbReference>
<dbReference type="Proteomes" id="UP001162098">
    <property type="component" value="Segment"/>
</dbReference>
<dbReference type="Gene3D" id="3.10.28.10">
    <property type="entry name" value="Homing endonucleases"/>
    <property type="match status" value="1"/>
</dbReference>
<dbReference type="InterPro" id="IPR027434">
    <property type="entry name" value="Homing_endonucl"/>
</dbReference>
<evidence type="ECO:0000313" key="13">
    <source>
        <dbReference type="Proteomes" id="UP001162098"/>
    </source>
</evidence>
<dbReference type="InterPro" id="IPR039718">
    <property type="entry name" value="Rrm1"/>
</dbReference>
<dbReference type="Pfam" id="PF03477">
    <property type="entry name" value="ATP-cone"/>
    <property type="match status" value="1"/>
</dbReference>
<dbReference type="Pfam" id="PF14528">
    <property type="entry name" value="LAGLIDADG_3"/>
    <property type="match status" value="1"/>
</dbReference>
<dbReference type="SUPFAM" id="SSF55608">
    <property type="entry name" value="Homing endonucleases"/>
    <property type="match status" value="1"/>
</dbReference>
<dbReference type="InterPro" id="IPR004042">
    <property type="entry name" value="Intein_endonuc_central"/>
</dbReference>
<dbReference type="PANTHER" id="PTHR11573:SF6">
    <property type="entry name" value="RIBONUCLEOSIDE-DIPHOSPHATE REDUCTASE LARGE SUBUNIT"/>
    <property type="match status" value="1"/>
</dbReference>
<organism evidence="12 13">
    <name type="scientific">Medusavirus stheno T3</name>
    <dbReference type="NCBI Taxonomy" id="3069717"/>
    <lineage>
        <taxon>Viruses</taxon>
        <taxon>Varidnaviria</taxon>
        <taxon>Bamfordvirae</taxon>
        <taxon>Nucleocytoviricota</taxon>
        <taxon>Megaviricetes</taxon>
        <taxon>Mamonoviridae</taxon>
        <taxon>Medusavirus</taxon>
        <taxon>Medusavirus sthenus</taxon>
    </lineage>
</organism>
<comment type="catalytic activity">
    <reaction evidence="9">
        <text>a 2'-deoxyribonucleoside 5'-diphosphate + [thioredoxin]-disulfide + H2O = a ribonucleoside 5'-diphosphate + [thioredoxin]-dithiol</text>
        <dbReference type="Rhea" id="RHEA:23252"/>
        <dbReference type="Rhea" id="RHEA-COMP:10698"/>
        <dbReference type="Rhea" id="RHEA-COMP:10700"/>
        <dbReference type="ChEBI" id="CHEBI:15377"/>
        <dbReference type="ChEBI" id="CHEBI:29950"/>
        <dbReference type="ChEBI" id="CHEBI:50058"/>
        <dbReference type="ChEBI" id="CHEBI:57930"/>
        <dbReference type="ChEBI" id="CHEBI:73316"/>
        <dbReference type="EC" id="1.17.4.1"/>
    </reaction>
</comment>
<comment type="similarity">
    <text evidence="1 9">Belongs to the ribonucleoside diphosphate reductase large chain family.</text>
</comment>
<dbReference type="GO" id="GO:0016539">
    <property type="term" value="P:intein-mediated protein splicing"/>
    <property type="evidence" value="ECO:0007669"/>
    <property type="project" value="InterPro"/>
</dbReference>
<dbReference type="InterPro" id="IPR036844">
    <property type="entry name" value="Hint_dom_sf"/>
</dbReference>
<dbReference type="CDD" id="cd00081">
    <property type="entry name" value="Hint"/>
    <property type="match status" value="1"/>
</dbReference>
<evidence type="ECO:0000256" key="9">
    <source>
        <dbReference type="RuleBase" id="RU003410"/>
    </source>
</evidence>
<feature type="domain" description="DOD-type homing endonuclease" evidence="10">
    <location>
        <begin position="403"/>
        <end position="547"/>
    </location>
</feature>
<evidence type="ECO:0000256" key="5">
    <source>
        <dbReference type="ARBA" id="ARBA00023000"/>
    </source>
</evidence>
<dbReference type="InterPro" id="IPR000788">
    <property type="entry name" value="RNR_lg_C"/>
</dbReference>
<dbReference type="GO" id="GO:0004519">
    <property type="term" value="F:endonuclease activity"/>
    <property type="evidence" value="ECO:0007669"/>
    <property type="project" value="InterPro"/>
</dbReference>
<evidence type="ECO:0000256" key="1">
    <source>
        <dbReference type="ARBA" id="ARBA00010406"/>
    </source>
</evidence>
<dbReference type="PANTHER" id="PTHR11573">
    <property type="entry name" value="RIBONUCLEOSIDE-DIPHOSPHATE REDUCTASE LARGE CHAIN"/>
    <property type="match status" value="1"/>
</dbReference>
<evidence type="ECO:0000256" key="4">
    <source>
        <dbReference type="ARBA" id="ARBA00022840"/>
    </source>
</evidence>
<dbReference type="PROSITE" id="PS50817">
    <property type="entry name" value="INTEIN_N_TER"/>
    <property type="match status" value="1"/>
</dbReference>
<evidence type="ECO:0000256" key="7">
    <source>
        <dbReference type="ARBA" id="ARBA00023116"/>
    </source>
</evidence>
<reference evidence="12 13" key="1">
    <citation type="submission" date="2020-09" db="EMBL/GenBank/DDBJ databases">
        <authorList>
            <person name="Zhang R."/>
            <person name="Garcia K."/>
            <person name="Ogata H."/>
        </authorList>
    </citation>
    <scope>NUCLEOTIDE SEQUENCE [LARGE SCALE GENOMIC DNA]</scope>
    <source>
        <strain evidence="13">stheno</strain>
    </source>
</reference>
<comment type="function">
    <text evidence="9">Provides the precursors necessary for DNA synthesis. Catalyzes the biosynthesis of deoxyribonucleotides from the corresponding ribonucleotides.</text>
</comment>
<dbReference type="InterPro" id="IPR013509">
    <property type="entry name" value="RNR_lsu_N"/>
</dbReference>
<keyword evidence="5" id="KW-0651">Protein splicing</keyword>
<dbReference type="InterPro" id="IPR005144">
    <property type="entry name" value="ATP-cone_dom"/>
</dbReference>
<dbReference type="GO" id="GO:0004748">
    <property type="term" value="F:ribonucleoside-diphosphate reductase activity, thioredoxin disulfide as acceptor"/>
    <property type="evidence" value="ECO:0007669"/>
    <property type="project" value="UniProtKB-EC"/>
</dbReference>
<proteinExistence type="inferred from homology"/>
<dbReference type="InterPro" id="IPR008926">
    <property type="entry name" value="RNR_R1-su_N"/>
</dbReference>
<evidence type="ECO:0000256" key="3">
    <source>
        <dbReference type="ARBA" id="ARBA00022813"/>
    </source>
</evidence>
<dbReference type="Gene3D" id="2.170.16.10">
    <property type="entry name" value="Hedgehog/Intein (Hint) domain"/>
    <property type="match status" value="1"/>
</dbReference>
<evidence type="ECO:0000256" key="6">
    <source>
        <dbReference type="ARBA" id="ARBA00023002"/>
    </source>
</evidence>
<dbReference type="InterPro" id="IPR004860">
    <property type="entry name" value="LAGLIDADG_dom"/>
</dbReference>
<evidence type="ECO:0000256" key="2">
    <source>
        <dbReference type="ARBA" id="ARBA00022741"/>
    </source>
</evidence>